<dbReference type="OrthoDB" id="4405280at2759"/>
<dbReference type="SUPFAM" id="SSF57184">
    <property type="entry name" value="Growth factor receptor domain"/>
    <property type="match status" value="2"/>
</dbReference>
<feature type="domain" description="EGF-like" evidence="2">
    <location>
        <begin position="204"/>
        <end position="242"/>
    </location>
</feature>
<dbReference type="InterPro" id="IPR000742">
    <property type="entry name" value="EGF"/>
</dbReference>
<dbReference type="SMART" id="SM00181">
    <property type="entry name" value="EGF"/>
    <property type="match status" value="7"/>
</dbReference>
<dbReference type="PANTHER" id="PTHR22963">
    <property type="entry name" value="ENDOGLIN-RELATED"/>
    <property type="match status" value="1"/>
</dbReference>
<feature type="domain" description="EGF-like" evidence="2">
    <location>
        <begin position="54"/>
        <end position="93"/>
    </location>
</feature>
<reference evidence="3 4" key="1">
    <citation type="submission" date="2017-12" db="EMBL/GenBank/DDBJ databases">
        <title>Hemimetabolous genomes reveal molecular basis of termite eusociality.</title>
        <authorList>
            <person name="Harrison M.C."/>
            <person name="Jongepier E."/>
            <person name="Robertson H.M."/>
            <person name="Arning N."/>
            <person name="Bitard-Feildel T."/>
            <person name="Chao H."/>
            <person name="Childers C.P."/>
            <person name="Dinh H."/>
            <person name="Doddapaneni H."/>
            <person name="Dugan S."/>
            <person name="Gowin J."/>
            <person name="Greiner C."/>
            <person name="Han Y."/>
            <person name="Hu H."/>
            <person name="Hughes D.S.T."/>
            <person name="Huylmans A.-K."/>
            <person name="Kemena C."/>
            <person name="Kremer L.P.M."/>
            <person name="Lee S.L."/>
            <person name="Lopez-Ezquerra A."/>
            <person name="Mallet L."/>
            <person name="Monroy-Kuhn J.M."/>
            <person name="Moser A."/>
            <person name="Murali S.C."/>
            <person name="Muzny D.M."/>
            <person name="Otani S."/>
            <person name="Piulachs M.-D."/>
            <person name="Poelchau M."/>
            <person name="Qu J."/>
            <person name="Schaub F."/>
            <person name="Wada-Katsumata A."/>
            <person name="Worley K.C."/>
            <person name="Xie Q."/>
            <person name="Ylla G."/>
            <person name="Poulsen M."/>
            <person name="Gibbs R.A."/>
            <person name="Schal C."/>
            <person name="Richards S."/>
            <person name="Belles X."/>
            <person name="Korb J."/>
            <person name="Bornberg-Bauer E."/>
        </authorList>
    </citation>
    <scope>NUCLEOTIDE SEQUENCE [LARGE SCALE GENOMIC DNA]</scope>
    <source>
        <tissue evidence="3">Whole body</tissue>
    </source>
</reference>
<evidence type="ECO:0000256" key="1">
    <source>
        <dbReference type="PROSITE-ProRule" id="PRU00076"/>
    </source>
</evidence>
<evidence type="ECO:0000259" key="2">
    <source>
        <dbReference type="PROSITE" id="PS50026"/>
    </source>
</evidence>
<feature type="domain" description="EGF-like" evidence="2">
    <location>
        <begin position="114"/>
        <end position="151"/>
    </location>
</feature>
<feature type="domain" description="EGF-like" evidence="2">
    <location>
        <begin position="263"/>
        <end position="300"/>
    </location>
</feature>
<feature type="disulfide bond" evidence="1">
    <location>
        <begin position="266"/>
        <end position="276"/>
    </location>
</feature>
<accession>A0A2J7NKF7</accession>
<keyword evidence="4" id="KW-1185">Reference proteome</keyword>
<keyword evidence="1" id="KW-1015">Disulfide bond</keyword>
<dbReference type="InParanoid" id="A0A2J7NKF7"/>
<proteinExistence type="predicted"/>
<dbReference type="Proteomes" id="UP000235965">
    <property type="component" value="Unassembled WGS sequence"/>
</dbReference>
<feature type="disulfide bond" evidence="1">
    <location>
        <begin position="9"/>
        <end position="19"/>
    </location>
</feature>
<dbReference type="STRING" id="105785.A0A2J7NKF7"/>
<organism evidence="3 4">
    <name type="scientific">Cryptotermes secundus</name>
    <dbReference type="NCBI Taxonomy" id="105785"/>
    <lineage>
        <taxon>Eukaryota</taxon>
        <taxon>Metazoa</taxon>
        <taxon>Ecdysozoa</taxon>
        <taxon>Arthropoda</taxon>
        <taxon>Hexapoda</taxon>
        <taxon>Insecta</taxon>
        <taxon>Pterygota</taxon>
        <taxon>Neoptera</taxon>
        <taxon>Polyneoptera</taxon>
        <taxon>Dictyoptera</taxon>
        <taxon>Blattodea</taxon>
        <taxon>Blattoidea</taxon>
        <taxon>Termitoidae</taxon>
        <taxon>Kalotermitidae</taxon>
        <taxon>Cryptotermitinae</taxon>
        <taxon>Cryptotermes</taxon>
    </lineage>
</organism>
<comment type="caution">
    <text evidence="3">The sequence shown here is derived from an EMBL/GenBank/DDBJ whole genome shotgun (WGS) entry which is preliminary data.</text>
</comment>
<dbReference type="InterPro" id="IPR009030">
    <property type="entry name" value="Growth_fac_rcpt_cys_sf"/>
</dbReference>
<dbReference type="SUPFAM" id="SSF90148">
    <property type="entry name" value="DPY module"/>
    <property type="match status" value="2"/>
</dbReference>
<dbReference type="PROSITE" id="PS01186">
    <property type="entry name" value="EGF_2"/>
    <property type="match status" value="3"/>
</dbReference>
<keyword evidence="1" id="KW-0245">EGF-like domain</keyword>
<dbReference type="InterPro" id="IPR048407">
    <property type="entry name" value="Dumpy_DPY"/>
</dbReference>
<sequence length="409" mass="43311">MNLKCRDPCPGSCGANAECRVVSHTPTCVCVAGFTGDPFTQCVVQQPEQLPQERPTPCVPSPCGPNAVCREQNGAGSCTCLPDYVGNPYEGCRPECVLNTDCAPNRACIRNRCQDPCPGTCGPNADCQVVNHLPSCTCRPGYTGDPFRYCTLQPPERKHFSECPQNRACLNQKCVDPCPGPCGQNTRCEVINHTPPPRPAAPVVVDPCVPSPCGPNSQCRDIGGAPSCSCLANYMGVPPNCRPECSINSECPSNRACMREKCRDPCPGSCGAGAQCSVINHTPVCTCPEGYTGDPFTNCFPKPPPPAEPVQSDPCNPSPCGPNAQCQDGTCTCLLEYQGDPYSGCRPECVLSTDCPRNRACIRNKCADPCPGTCGQGATCDVVNHIPICSCPQGTSGNPFVQCRPVPRT</sequence>
<dbReference type="AlphaFoldDB" id="A0A2J7NKF7"/>
<dbReference type="PANTHER" id="PTHR22963:SF39">
    <property type="entry name" value="DUMPY"/>
    <property type="match status" value="1"/>
</dbReference>
<dbReference type="Pfam" id="PF21164">
    <property type="entry name" value="Dumpy_DPY"/>
    <property type="match status" value="4"/>
</dbReference>
<protein>
    <recommendedName>
        <fullName evidence="2">EGF-like domain-containing protein</fullName>
    </recommendedName>
</protein>
<evidence type="ECO:0000313" key="3">
    <source>
        <dbReference type="EMBL" id="PNE09449.1"/>
    </source>
</evidence>
<gene>
    <name evidence="3" type="ORF">B7P43_G00069</name>
</gene>
<dbReference type="EMBL" id="NEVH01054006">
    <property type="protein sequence ID" value="PNE09449.1"/>
    <property type="molecule type" value="Genomic_DNA"/>
</dbReference>
<comment type="caution">
    <text evidence="1">Lacks conserved residue(s) required for the propagation of feature annotation.</text>
</comment>
<dbReference type="PROSITE" id="PS50026">
    <property type="entry name" value="EGF_3"/>
    <property type="match status" value="5"/>
</dbReference>
<dbReference type="FunCoup" id="A0A2J7NKF7">
    <property type="interactions" value="25"/>
</dbReference>
<feature type="disulfide bond" evidence="1">
    <location>
        <begin position="117"/>
        <end position="127"/>
    </location>
</feature>
<name>A0A2J7NKF7_9NEOP</name>
<evidence type="ECO:0000313" key="4">
    <source>
        <dbReference type="Proteomes" id="UP000235965"/>
    </source>
</evidence>
<feature type="domain" description="EGF-like" evidence="2">
    <location>
        <begin position="6"/>
        <end position="43"/>
    </location>
</feature>